<keyword evidence="3" id="KW-0547">Nucleotide-binding</keyword>
<dbReference type="Proteomes" id="UP001307705">
    <property type="component" value="Unassembled WGS sequence"/>
</dbReference>
<dbReference type="InterPro" id="IPR019864">
    <property type="entry name" value="Motility-assoc_ABC_GldA"/>
</dbReference>
<dbReference type="InterPro" id="IPR003593">
    <property type="entry name" value="AAA+_ATPase"/>
</dbReference>
<comment type="caution">
    <text evidence="6">The sequence shown here is derived from an EMBL/GenBank/DDBJ whole genome shotgun (WGS) entry which is preliminary data.</text>
</comment>
<reference evidence="6 7" key="1">
    <citation type="submission" date="2023-08" db="EMBL/GenBank/DDBJ databases">
        <title>Draft genome sequence of Algoriphagus taiwanensis.</title>
        <authorList>
            <person name="Takatani N."/>
            <person name="Hosokawa M."/>
            <person name="Sawabe T."/>
        </authorList>
    </citation>
    <scope>NUCLEOTIDE SEQUENCE [LARGE SCALE GENOMIC DNA]</scope>
    <source>
        <strain evidence="6 7">JCM 19755</strain>
    </source>
</reference>
<dbReference type="InterPro" id="IPR003439">
    <property type="entry name" value="ABC_transporter-like_ATP-bd"/>
</dbReference>
<dbReference type="SUPFAM" id="SSF52540">
    <property type="entry name" value="P-loop containing nucleoside triphosphate hydrolases"/>
    <property type="match status" value="1"/>
</dbReference>
<dbReference type="PROSITE" id="PS50893">
    <property type="entry name" value="ABC_TRANSPORTER_2"/>
    <property type="match status" value="1"/>
</dbReference>
<dbReference type="GO" id="GO:0005524">
    <property type="term" value="F:ATP binding"/>
    <property type="evidence" value="ECO:0007669"/>
    <property type="project" value="UniProtKB-KW"/>
</dbReference>
<accession>A0ABQ6PVK3</accession>
<dbReference type="Pfam" id="PF00005">
    <property type="entry name" value="ABC_tran"/>
    <property type="match status" value="1"/>
</dbReference>
<sequence>MRVIFSLVLLFMSLQVSQLTKVYGSQKVLDAVSFSAEPGRILGFLGPNGAGKSTTMKIITGYLAADSGEVKVLGENALENPKKVSSRIGYLPEHNPIYLDLYVREFLEFSGGIYGMKSAAIRQRVDELIRKTGLQPEQHKKIGQLSKGYRQRVGLARALIHDPQVVILDEPTTGLDPNQLVEIRALIQEIAADKTLIFSTHILQEVEAICQDVVIINRGKILAASPLSELRGKATAVELTLETEEALELSWFESLGEVKFGPKGTKELILSVPEANEVRKALMQIIASRNLNLISLNQGKKNLETLFREITQAP</sequence>
<dbReference type="NCBIfam" id="TIGR03522">
    <property type="entry name" value="GldA_ABC_ATP"/>
    <property type="match status" value="1"/>
</dbReference>
<evidence type="ECO:0000256" key="1">
    <source>
        <dbReference type="ARBA" id="ARBA00005417"/>
    </source>
</evidence>
<gene>
    <name evidence="6" type="primary">gldA</name>
    <name evidence="6" type="ORF">Ataiwa_02710</name>
</gene>
<dbReference type="PANTHER" id="PTHR43335">
    <property type="entry name" value="ABC TRANSPORTER, ATP-BINDING PROTEIN"/>
    <property type="match status" value="1"/>
</dbReference>
<name>A0ABQ6PVK3_9BACT</name>
<feature type="domain" description="ABC transporter" evidence="5">
    <location>
        <begin position="14"/>
        <end position="243"/>
    </location>
</feature>
<evidence type="ECO:0000256" key="4">
    <source>
        <dbReference type="ARBA" id="ARBA00022840"/>
    </source>
</evidence>
<proteinExistence type="inferred from homology"/>
<dbReference type="Gene3D" id="3.40.50.300">
    <property type="entry name" value="P-loop containing nucleotide triphosphate hydrolases"/>
    <property type="match status" value="1"/>
</dbReference>
<evidence type="ECO:0000259" key="5">
    <source>
        <dbReference type="PROSITE" id="PS50893"/>
    </source>
</evidence>
<keyword evidence="7" id="KW-1185">Reference proteome</keyword>
<evidence type="ECO:0000256" key="3">
    <source>
        <dbReference type="ARBA" id="ARBA00022741"/>
    </source>
</evidence>
<dbReference type="EMBL" id="BTPE01000001">
    <property type="protein sequence ID" value="GMQ31999.1"/>
    <property type="molecule type" value="Genomic_DNA"/>
</dbReference>
<dbReference type="PANTHER" id="PTHR43335:SF4">
    <property type="entry name" value="ABC TRANSPORTER, ATP-BINDING PROTEIN"/>
    <property type="match status" value="1"/>
</dbReference>
<dbReference type="InterPro" id="IPR027417">
    <property type="entry name" value="P-loop_NTPase"/>
</dbReference>
<comment type="similarity">
    <text evidence="1">Belongs to the ABC transporter superfamily.</text>
</comment>
<organism evidence="6 7">
    <name type="scientific">Algoriphagus taiwanensis</name>
    <dbReference type="NCBI Taxonomy" id="1445656"/>
    <lineage>
        <taxon>Bacteria</taxon>
        <taxon>Pseudomonadati</taxon>
        <taxon>Bacteroidota</taxon>
        <taxon>Cytophagia</taxon>
        <taxon>Cytophagales</taxon>
        <taxon>Cyclobacteriaceae</taxon>
        <taxon>Algoriphagus</taxon>
    </lineage>
</organism>
<evidence type="ECO:0000313" key="7">
    <source>
        <dbReference type="Proteomes" id="UP001307705"/>
    </source>
</evidence>
<keyword evidence="2" id="KW-0813">Transport</keyword>
<dbReference type="SMART" id="SM00382">
    <property type="entry name" value="AAA"/>
    <property type="match status" value="1"/>
</dbReference>
<keyword evidence="4 6" id="KW-0067">ATP-binding</keyword>
<evidence type="ECO:0000256" key="2">
    <source>
        <dbReference type="ARBA" id="ARBA00022448"/>
    </source>
</evidence>
<protein>
    <submittedName>
        <fullName evidence="6">Gliding motility-associated ABC transporter ATP-binding subunit GldA</fullName>
    </submittedName>
</protein>
<evidence type="ECO:0000313" key="6">
    <source>
        <dbReference type="EMBL" id="GMQ31999.1"/>
    </source>
</evidence>